<feature type="compositionally biased region" description="Low complexity" evidence="1">
    <location>
        <begin position="74"/>
        <end position="109"/>
    </location>
</feature>
<proteinExistence type="predicted"/>
<accession>A0AAU1U9K6</accession>
<feature type="compositionally biased region" description="Low complexity" evidence="1">
    <location>
        <begin position="35"/>
        <end position="66"/>
    </location>
</feature>
<gene>
    <name evidence="2" type="ORF">OHU69_28225</name>
</gene>
<feature type="region of interest" description="Disordered" evidence="1">
    <location>
        <begin position="22"/>
        <end position="109"/>
    </location>
</feature>
<protein>
    <recommendedName>
        <fullName evidence="3">Secreted protein</fullName>
    </recommendedName>
</protein>
<feature type="compositionally biased region" description="Gly residues" evidence="1">
    <location>
        <begin position="24"/>
        <end position="34"/>
    </location>
</feature>
<evidence type="ECO:0008006" key="3">
    <source>
        <dbReference type="Google" id="ProtNLM"/>
    </source>
</evidence>
<dbReference type="AlphaFoldDB" id="A0AAU1U9K6"/>
<reference evidence="2" key="1">
    <citation type="submission" date="2022-10" db="EMBL/GenBank/DDBJ databases">
        <title>The complete genomes of actinobacterial strains from the NBC collection.</title>
        <authorList>
            <person name="Joergensen T.S."/>
            <person name="Alvarez Arevalo M."/>
            <person name="Sterndorff E.B."/>
            <person name="Faurdal D."/>
            <person name="Vuksanovic O."/>
            <person name="Mourched A.-S."/>
            <person name="Charusanti P."/>
            <person name="Shaw S."/>
            <person name="Blin K."/>
            <person name="Weber T."/>
        </authorList>
    </citation>
    <scope>NUCLEOTIDE SEQUENCE</scope>
    <source>
        <strain evidence="2">NBC_00119</strain>
    </source>
</reference>
<evidence type="ECO:0000256" key="1">
    <source>
        <dbReference type="SAM" id="MobiDB-lite"/>
    </source>
</evidence>
<organism evidence="2">
    <name type="scientific">Streptomyces sp. NBC_00119</name>
    <dbReference type="NCBI Taxonomy" id="2975659"/>
    <lineage>
        <taxon>Bacteria</taxon>
        <taxon>Bacillati</taxon>
        <taxon>Actinomycetota</taxon>
        <taxon>Actinomycetes</taxon>
        <taxon>Kitasatosporales</taxon>
        <taxon>Streptomycetaceae</taxon>
        <taxon>Streptomyces</taxon>
    </lineage>
</organism>
<sequence length="199" mass="19949">MLRRGLKLTALAAVVVLALTGFSTGRGHGSGKSRGSGSHSSSSGGGCSSSKQNHSGSSSSTTGGSSYDDDDDSYGSSSSGSSGYTSGGSSYNRRPTRTPSTSSTSGSGRSADITAKVLKCAGKDSAYASVELRNRGSRDGRYNLTLHFQDASDITVIDGTTSVTVPANGTKVAKVKPGGGADLLQSIDHCRLDGAPAPS</sequence>
<evidence type="ECO:0000313" key="2">
    <source>
        <dbReference type="EMBL" id="WTS14591.1"/>
    </source>
</evidence>
<name>A0AAU1U9K6_9ACTN</name>
<dbReference type="EMBL" id="CP108195">
    <property type="protein sequence ID" value="WTS14591.1"/>
    <property type="molecule type" value="Genomic_DNA"/>
</dbReference>